<dbReference type="OrthoDB" id="2395847at2759"/>
<comment type="caution">
    <text evidence="2">The sequence shown here is derived from an EMBL/GenBank/DDBJ whole genome shotgun (WGS) entry which is preliminary data.</text>
</comment>
<name>A0A8H3LBG1_9GLOM</name>
<evidence type="ECO:0000313" key="3">
    <source>
        <dbReference type="Proteomes" id="UP000615446"/>
    </source>
</evidence>
<evidence type="ECO:0000313" key="2">
    <source>
        <dbReference type="EMBL" id="GES82607.1"/>
    </source>
</evidence>
<feature type="compositionally biased region" description="Polar residues" evidence="1">
    <location>
        <begin position="68"/>
        <end position="88"/>
    </location>
</feature>
<protein>
    <submittedName>
        <fullName evidence="2">Uncharacterized protein</fullName>
    </submittedName>
</protein>
<dbReference type="EMBL" id="BLAL01000061">
    <property type="protein sequence ID" value="GES82607.1"/>
    <property type="molecule type" value="Genomic_DNA"/>
</dbReference>
<evidence type="ECO:0000256" key="1">
    <source>
        <dbReference type="SAM" id="MobiDB-lite"/>
    </source>
</evidence>
<dbReference type="Proteomes" id="UP000615446">
    <property type="component" value="Unassembled WGS sequence"/>
</dbReference>
<organism evidence="2 3">
    <name type="scientific">Rhizophagus clarus</name>
    <dbReference type="NCBI Taxonomy" id="94130"/>
    <lineage>
        <taxon>Eukaryota</taxon>
        <taxon>Fungi</taxon>
        <taxon>Fungi incertae sedis</taxon>
        <taxon>Mucoromycota</taxon>
        <taxon>Glomeromycotina</taxon>
        <taxon>Glomeromycetes</taxon>
        <taxon>Glomerales</taxon>
        <taxon>Glomeraceae</taxon>
        <taxon>Rhizophagus</taxon>
    </lineage>
</organism>
<reference evidence="2" key="1">
    <citation type="submission" date="2019-10" db="EMBL/GenBank/DDBJ databases">
        <title>Conservation and host-specific expression of non-tandemly repeated heterogenous ribosome RNA gene in arbuscular mycorrhizal fungi.</title>
        <authorList>
            <person name="Maeda T."/>
            <person name="Kobayashi Y."/>
            <person name="Nakagawa T."/>
            <person name="Ezawa T."/>
            <person name="Yamaguchi K."/>
            <person name="Bino T."/>
            <person name="Nishimoto Y."/>
            <person name="Shigenobu S."/>
            <person name="Kawaguchi M."/>
        </authorList>
    </citation>
    <scope>NUCLEOTIDE SEQUENCE</scope>
    <source>
        <strain evidence="2">HR1</strain>
    </source>
</reference>
<proteinExistence type="predicted"/>
<gene>
    <name evidence="2" type="ORF">RCL2_000980200</name>
</gene>
<dbReference type="AlphaFoldDB" id="A0A8H3LBG1"/>
<sequence>MIPSLSTNIAKYHKLGEDVIQFIDFCMQNETTAHGFTARKGRPAGRTKSCVEIQDKHTRKCRHLQPLDDNNQTPYNETSGSNNNEKDK</sequence>
<accession>A0A8H3LBG1</accession>
<feature type="region of interest" description="Disordered" evidence="1">
    <location>
        <begin position="61"/>
        <end position="88"/>
    </location>
</feature>